<dbReference type="InterPro" id="IPR014782">
    <property type="entry name" value="Peptidase_M1_dom"/>
</dbReference>
<dbReference type="Gene3D" id="1.10.390.10">
    <property type="entry name" value="Neutral Protease Domain 2"/>
    <property type="match status" value="1"/>
</dbReference>
<keyword evidence="1" id="KW-0479">Metal-binding</keyword>
<dbReference type="Proteomes" id="UP000067626">
    <property type="component" value="Chromosome"/>
</dbReference>
<feature type="binding site" evidence="1">
    <location>
        <position position="424"/>
    </location>
    <ligand>
        <name>Zn(2+)</name>
        <dbReference type="ChEBI" id="CHEBI:29105"/>
        <note>catalytic</note>
    </ligand>
</feature>
<feature type="binding site" evidence="1">
    <location>
        <position position="401"/>
    </location>
    <ligand>
        <name>Zn(2+)</name>
        <dbReference type="ChEBI" id="CHEBI:29105"/>
        <note>catalytic</note>
    </ligand>
</feature>
<dbReference type="PANTHER" id="PTHR45726:SF3">
    <property type="entry name" value="LEUKOTRIENE A-4 HYDROLASE"/>
    <property type="match status" value="1"/>
</dbReference>
<dbReference type="GO" id="GO:0008237">
    <property type="term" value="F:metallopeptidase activity"/>
    <property type="evidence" value="ECO:0007669"/>
    <property type="project" value="InterPro"/>
</dbReference>
<dbReference type="STRING" id="52.CMC5_038890"/>
<dbReference type="EMBL" id="CP012159">
    <property type="protein sequence ID" value="AKT39740.1"/>
    <property type="molecule type" value="Genomic_DNA"/>
</dbReference>
<dbReference type="KEGG" id="ccro:CMC5_038890"/>
<dbReference type="CDD" id="cd09604">
    <property type="entry name" value="M1_APN_like"/>
    <property type="match status" value="1"/>
</dbReference>
<proteinExistence type="predicted"/>
<dbReference type="InterPro" id="IPR034015">
    <property type="entry name" value="M1_LTA4H"/>
</dbReference>
<dbReference type="SUPFAM" id="SSF55486">
    <property type="entry name" value="Metalloproteases ('zincins'), catalytic domain"/>
    <property type="match status" value="1"/>
</dbReference>
<dbReference type="OrthoDB" id="9814383at2"/>
<reference evidence="3 4" key="1">
    <citation type="submission" date="2015-07" db="EMBL/GenBank/DDBJ databases">
        <title>Genome analysis of myxobacterium Chondromyces crocatus Cm c5 reveals a high potential for natural compound synthesis and the genetic basis for the loss of fruiting body formation.</title>
        <authorList>
            <person name="Zaburannyi N."/>
            <person name="Bunk B."/>
            <person name="Maier J."/>
            <person name="Overmann J."/>
            <person name="Mueller R."/>
        </authorList>
    </citation>
    <scope>NUCLEOTIDE SEQUENCE [LARGE SCALE GENOMIC DNA]</scope>
    <source>
        <strain evidence="3 4">Cm c5</strain>
    </source>
</reference>
<accession>A0A0K1EFU5</accession>
<dbReference type="InterPro" id="IPR027268">
    <property type="entry name" value="Peptidase_M4/M1_CTD_sf"/>
</dbReference>
<evidence type="ECO:0000313" key="3">
    <source>
        <dbReference type="EMBL" id="AKT39740.1"/>
    </source>
</evidence>
<organism evidence="3 4">
    <name type="scientific">Chondromyces crocatus</name>
    <dbReference type="NCBI Taxonomy" id="52"/>
    <lineage>
        <taxon>Bacteria</taxon>
        <taxon>Pseudomonadati</taxon>
        <taxon>Myxococcota</taxon>
        <taxon>Polyangia</taxon>
        <taxon>Polyangiales</taxon>
        <taxon>Polyangiaceae</taxon>
        <taxon>Chondromyces</taxon>
    </lineage>
</organism>
<feature type="binding site" evidence="1">
    <location>
        <position position="405"/>
    </location>
    <ligand>
        <name>Zn(2+)</name>
        <dbReference type="ChEBI" id="CHEBI:29105"/>
        <note>catalytic</note>
    </ligand>
</feature>
<comment type="cofactor">
    <cofactor evidence="1">
        <name>Zn(2+)</name>
        <dbReference type="ChEBI" id="CHEBI:29105"/>
    </cofactor>
    <text evidence="1">Binds 1 zinc ion per subunit.</text>
</comment>
<evidence type="ECO:0000259" key="2">
    <source>
        <dbReference type="Pfam" id="PF01433"/>
    </source>
</evidence>
<name>A0A0K1EFU5_CHOCO</name>
<evidence type="ECO:0000256" key="1">
    <source>
        <dbReference type="PIRSR" id="PIRSR634015-3"/>
    </source>
</evidence>
<dbReference type="RefSeq" id="WP_050431780.1">
    <property type="nucleotide sequence ID" value="NZ_CP012159.1"/>
</dbReference>
<keyword evidence="1" id="KW-0862">Zinc</keyword>
<evidence type="ECO:0000313" key="4">
    <source>
        <dbReference type="Proteomes" id="UP000067626"/>
    </source>
</evidence>
<feature type="domain" description="Peptidase M1 membrane alanine aminopeptidase" evidence="2">
    <location>
        <begin position="352"/>
        <end position="538"/>
    </location>
</feature>
<dbReference type="Pfam" id="PF01433">
    <property type="entry name" value="Peptidase_M1"/>
    <property type="match status" value="1"/>
</dbReference>
<dbReference type="GO" id="GO:0008270">
    <property type="term" value="F:zinc ion binding"/>
    <property type="evidence" value="ECO:0007669"/>
    <property type="project" value="InterPro"/>
</dbReference>
<sequence>MRSALQVAGGLVLAFSAAQGARLLPRITPVLRPLEEGAGAFVHAPSANLPDVANAPTETGSGRPGALPPFDGRLAEHATSVASYTLRAQLDPVAHVIQGEGTLAWQNTSRVPQEAIYIHLYLNAFKSQHSVFQRAALDGFRGEARPGEHGWIDVTRFAVREMDGIDVWPGALATSPDDPHDQTDIRVALPRPVAPGEQLTIDLAWKAHLPPIVLRTGYHRSFHMVAQWFPKIARLEPDGRWAHFPFHRLSEFHADFGSYDVTVDAPATFVVGATGHLESEVRRGDRIERRYLQADVHDFAFAAWDHFREKTATTSEGVVLRCLYPAGHDAQAALQLELARFGLLHFGELFGRYPYRTLTLVHPPAGATEAGGMEYPTLITTGGTWDTLFHGDQGLASLTLHEIAHQWFYGLVATDEHRFPFLDEGLTTWAEADALRTLYGPGSYFSRGGLQIDASTVHRLGALESSADGPLGQSAAGFLSGTEYGNQVYARMATLLATLGRVYGDEVVRAAVGRYARTFRFAHPTPEDLLGVMREVAGPTAAEALRSVLFDGARVDYAITEIQPHAPEPLPGVGAGTASPAYTGLVVVRRRGSLVLPVDVVFHAADGSTQRVRWEATERAARIVYQGSSPLVAAVVDPERRVLLDEDLTNNARSLRPRWVAPRVLERATFAAGAALWTIGP</sequence>
<gene>
    <name evidence="3" type="ORF">CMC5_038890</name>
</gene>
<dbReference type="PANTHER" id="PTHR45726">
    <property type="entry name" value="LEUKOTRIENE A-4 HYDROLASE"/>
    <property type="match status" value="1"/>
</dbReference>
<keyword evidence="4" id="KW-1185">Reference proteome</keyword>
<dbReference type="AlphaFoldDB" id="A0A0K1EFU5"/>
<protein>
    <submittedName>
        <fullName evidence="3">Metallopeptidase</fullName>
    </submittedName>
</protein>